<dbReference type="EMBL" id="UYJE01007329">
    <property type="protein sequence ID" value="VDI53661.1"/>
    <property type="molecule type" value="Genomic_DNA"/>
</dbReference>
<feature type="non-terminal residue" evidence="1">
    <location>
        <position position="1"/>
    </location>
</feature>
<keyword evidence="2" id="KW-1185">Reference proteome</keyword>
<protein>
    <submittedName>
        <fullName evidence="1">Uncharacterized protein</fullName>
    </submittedName>
</protein>
<evidence type="ECO:0000313" key="2">
    <source>
        <dbReference type="Proteomes" id="UP000596742"/>
    </source>
</evidence>
<gene>
    <name evidence="1" type="ORF">MGAL_10B034055</name>
</gene>
<proteinExistence type="predicted"/>
<name>A0A8B6FSQ8_MYTGA</name>
<accession>A0A8B6FSQ8</accession>
<dbReference type="AlphaFoldDB" id="A0A8B6FSQ8"/>
<sequence>KCSIAVQCCRHISPREDNETLEISNAISPYSLASQDSGIFSVEWSDPGSVLSSSYFPSDTSPCMPTPLTVQEDEGPDDEFPSTPSSPAVLLNALNIVGQDKQKQ</sequence>
<comment type="caution">
    <text evidence="1">The sequence shown here is derived from an EMBL/GenBank/DDBJ whole genome shotgun (WGS) entry which is preliminary data.</text>
</comment>
<dbReference type="Proteomes" id="UP000596742">
    <property type="component" value="Unassembled WGS sequence"/>
</dbReference>
<organism evidence="1 2">
    <name type="scientific">Mytilus galloprovincialis</name>
    <name type="common">Mediterranean mussel</name>
    <dbReference type="NCBI Taxonomy" id="29158"/>
    <lineage>
        <taxon>Eukaryota</taxon>
        <taxon>Metazoa</taxon>
        <taxon>Spiralia</taxon>
        <taxon>Lophotrochozoa</taxon>
        <taxon>Mollusca</taxon>
        <taxon>Bivalvia</taxon>
        <taxon>Autobranchia</taxon>
        <taxon>Pteriomorphia</taxon>
        <taxon>Mytilida</taxon>
        <taxon>Mytiloidea</taxon>
        <taxon>Mytilidae</taxon>
        <taxon>Mytilinae</taxon>
        <taxon>Mytilus</taxon>
    </lineage>
</organism>
<feature type="non-terminal residue" evidence="1">
    <location>
        <position position="104"/>
    </location>
</feature>
<reference evidence="1" key="1">
    <citation type="submission" date="2018-11" db="EMBL/GenBank/DDBJ databases">
        <authorList>
            <person name="Alioto T."/>
            <person name="Alioto T."/>
        </authorList>
    </citation>
    <scope>NUCLEOTIDE SEQUENCE</scope>
</reference>
<evidence type="ECO:0000313" key="1">
    <source>
        <dbReference type="EMBL" id="VDI53661.1"/>
    </source>
</evidence>